<reference evidence="2" key="1">
    <citation type="submission" date="2021-04" db="EMBL/GenBank/DDBJ databases">
        <title>Microbacterium tenobrionis sp. nov. and Microbacterium allomyrinae sp. nov., isolated from larvae of Tenobrio molitor and Allomyrina dichotoma, respectively.</title>
        <authorList>
            <person name="Lee S.D."/>
        </authorList>
    </citation>
    <scope>NUCLEOTIDE SEQUENCE</scope>
    <source>
        <strain evidence="2">YMB-B2</strain>
    </source>
</reference>
<keyword evidence="3" id="KW-1185">Reference proteome</keyword>
<dbReference type="Pfam" id="PF25976">
    <property type="entry name" value="LpqB_N"/>
    <property type="match status" value="1"/>
</dbReference>
<accession>A0A9X1LP42</accession>
<name>A0A9X1LP42_9MICO</name>
<proteinExistence type="predicted"/>
<dbReference type="InterPro" id="IPR019606">
    <property type="entry name" value="GerMN"/>
</dbReference>
<dbReference type="EMBL" id="JAGTTM010000002">
    <property type="protein sequence ID" value="MCC2029314.1"/>
    <property type="molecule type" value="Genomic_DNA"/>
</dbReference>
<dbReference type="Pfam" id="PF10646">
    <property type="entry name" value="Germane"/>
    <property type="match status" value="1"/>
</dbReference>
<protein>
    <submittedName>
        <fullName evidence="2">GerMN domain-containing protein</fullName>
    </submittedName>
</protein>
<dbReference type="Proteomes" id="UP001139289">
    <property type="component" value="Unassembled WGS sequence"/>
</dbReference>
<evidence type="ECO:0000259" key="1">
    <source>
        <dbReference type="SMART" id="SM00909"/>
    </source>
</evidence>
<dbReference type="RefSeq" id="WP_227530402.1">
    <property type="nucleotide sequence ID" value="NZ_JAGTTM010000002.1"/>
</dbReference>
<evidence type="ECO:0000313" key="3">
    <source>
        <dbReference type="Proteomes" id="UP001139289"/>
    </source>
</evidence>
<comment type="caution">
    <text evidence="2">The sequence shown here is derived from an EMBL/GenBank/DDBJ whole genome shotgun (WGS) entry which is preliminary data.</text>
</comment>
<organism evidence="2 3">
    <name type="scientific">Microbacterium tenebrionis</name>
    <dbReference type="NCBI Taxonomy" id="2830665"/>
    <lineage>
        <taxon>Bacteria</taxon>
        <taxon>Bacillati</taxon>
        <taxon>Actinomycetota</taxon>
        <taxon>Actinomycetes</taxon>
        <taxon>Micrococcales</taxon>
        <taxon>Microbacteriaceae</taxon>
        <taxon>Microbacterium</taxon>
    </lineage>
</organism>
<dbReference type="SMART" id="SM00909">
    <property type="entry name" value="Germane"/>
    <property type="match status" value="1"/>
</dbReference>
<dbReference type="PROSITE" id="PS51257">
    <property type="entry name" value="PROKAR_LIPOPROTEIN"/>
    <property type="match status" value="1"/>
</dbReference>
<gene>
    <name evidence="2" type="ORF">KEC56_07260</name>
</gene>
<sequence>MNRSPRGLAVVALAALIAVLTGCTSLPSSGEVNVGLALDDVDLDPDISQIAARPLEGASPTEIVEGFLDAALTPDNGWAIAREFLSPEMAARWRPSAGVVIDSGAGTRDFSTDVEDEDAESGDVGVQLELVARVDEDGAYAELPGDDSVLAFSVERNDEGEWRIAEAADGIVLDADAFAQVYRRYALQYFDQSWTRLVPDLRWYPRRQTIATTLTQSLLGGAPADWLAPAVRSAFPGDVSLASDSVPISPDKVASVELTAAASTLDDRQVSRMRTQLEATLRPVGVSEVRLLVNGRDLNAGVAAVETGRTESSPVVLTESEFGSFVGEEITPYDGISDHIVEVASAVESVDIAADDSRAAMRLDDGWVYTVADDEVNRLDSRAGLIAPSMDPYGYTWSVPAQAPQELLAWRSDVTSVRVAEAFPGASSISQLRVASDGVRAAAVITVGGQRWIALAAIIRDDAHVPVSLGETHLVAQLDGTSLGLSWIGDESLGVLLDDEATHSVLTQSVGGPGVSSAAPAGAQALSGGRTEAALRILDDKGVLYAQRGSTWQMGLSGVLVLGTHAGQ</sequence>
<evidence type="ECO:0000313" key="2">
    <source>
        <dbReference type="EMBL" id="MCC2029314.1"/>
    </source>
</evidence>
<dbReference type="AlphaFoldDB" id="A0A9X1LP42"/>
<feature type="domain" description="GerMN" evidence="1">
    <location>
        <begin position="211"/>
        <end position="302"/>
    </location>
</feature>
<dbReference type="InterPro" id="IPR059026">
    <property type="entry name" value="LpqB_N"/>
</dbReference>